<feature type="region of interest" description="Disordered" evidence="9">
    <location>
        <begin position="179"/>
        <end position="201"/>
    </location>
</feature>
<dbReference type="EMBL" id="UZAN01039594">
    <property type="protein sequence ID" value="VDP66391.1"/>
    <property type="molecule type" value="Genomic_DNA"/>
</dbReference>
<dbReference type="CDD" id="cd00038">
    <property type="entry name" value="CAP_ED"/>
    <property type="match status" value="1"/>
</dbReference>
<evidence type="ECO:0000256" key="4">
    <source>
        <dbReference type="ARBA" id="ARBA00022989"/>
    </source>
</evidence>
<gene>
    <name evidence="11" type="ORF">ECPE_LOCUS2409</name>
</gene>
<keyword evidence="2" id="KW-0813">Transport</keyword>
<dbReference type="PROSITE" id="PS50042">
    <property type="entry name" value="CNMP_BINDING_3"/>
    <property type="match status" value="1"/>
</dbReference>
<evidence type="ECO:0000259" key="10">
    <source>
        <dbReference type="PROSITE" id="PS50042"/>
    </source>
</evidence>
<dbReference type="InterPro" id="IPR018488">
    <property type="entry name" value="cNMP-bd_CS"/>
</dbReference>
<feature type="domain" description="Cyclic nucleotide-binding" evidence="10">
    <location>
        <begin position="51"/>
        <end position="122"/>
    </location>
</feature>
<keyword evidence="12" id="KW-1185">Reference proteome</keyword>
<keyword evidence="6" id="KW-0472">Membrane</keyword>
<keyword evidence="7" id="KW-1071">Ligand-gated ion channel</keyword>
<dbReference type="Gene3D" id="2.60.120.10">
    <property type="entry name" value="Jelly Rolls"/>
    <property type="match status" value="2"/>
</dbReference>
<organism evidence="13">
    <name type="scientific">Echinostoma caproni</name>
    <dbReference type="NCBI Taxonomy" id="27848"/>
    <lineage>
        <taxon>Eukaryota</taxon>
        <taxon>Metazoa</taxon>
        <taxon>Spiralia</taxon>
        <taxon>Lophotrochozoa</taxon>
        <taxon>Platyhelminthes</taxon>
        <taxon>Trematoda</taxon>
        <taxon>Digenea</taxon>
        <taxon>Plagiorchiida</taxon>
        <taxon>Echinostomata</taxon>
        <taxon>Echinostomatoidea</taxon>
        <taxon>Echinostomatidae</taxon>
        <taxon>Echinostoma</taxon>
    </lineage>
</organism>
<dbReference type="SMART" id="SM00100">
    <property type="entry name" value="cNMP"/>
    <property type="match status" value="1"/>
</dbReference>
<evidence type="ECO:0000313" key="13">
    <source>
        <dbReference type="WBParaSite" id="ECPE_0000240901-mRNA-1"/>
    </source>
</evidence>
<dbReference type="InterPro" id="IPR000595">
    <property type="entry name" value="cNMP-bd_dom"/>
</dbReference>
<evidence type="ECO:0000256" key="6">
    <source>
        <dbReference type="ARBA" id="ARBA00023136"/>
    </source>
</evidence>
<evidence type="ECO:0000313" key="12">
    <source>
        <dbReference type="Proteomes" id="UP000272942"/>
    </source>
</evidence>
<evidence type="ECO:0000256" key="1">
    <source>
        <dbReference type="ARBA" id="ARBA00004141"/>
    </source>
</evidence>
<evidence type="ECO:0000256" key="3">
    <source>
        <dbReference type="ARBA" id="ARBA00022692"/>
    </source>
</evidence>
<protein>
    <submittedName>
        <fullName evidence="13">Cyclic nucleotide-binding domain-containing protein</fullName>
    </submittedName>
</protein>
<dbReference type="SUPFAM" id="SSF51206">
    <property type="entry name" value="cAMP-binding domain-like"/>
    <property type="match status" value="1"/>
</dbReference>
<dbReference type="OrthoDB" id="421226at2759"/>
<evidence type="ECO:0000256" key="9">
    <source>
        <dbReference type="SAM" id="MobiDB-lite"/>
    </source>
</evidence>
<sequence length="240" mass="27286">MGTILIVHIFITLGRRMDGVGDVNALKMLPDKLKSELAVNVNLATLKRVTIFKECRPEFLQDLVLKMRPLIFTPGDFVCRKGEIAREMFIIADGVLEVLGRTADVRAVGYADLFVLSRGDVLEALQDHPDAEVLIKEYARKRLQANRELQKKRALKSPSPPYNLLPMVSKSRQLQPQAPLDFELPSPTSTSDLSTQTESSRIRELANTFTERWNQLMTEFIQSYEEEVRNLSKESRSPKI</sequence>
<dbReference type="InterPro" id="IPR014710">
    <property type="entry name" value="RmlC-like_jellyroll"/>
</dbReference>
<dbReference type="Proteomes" id="UP000272942">
    <property type="component" value="Unassembled WGS sequence"/>
</dbReference>
<dbReference type="WBParaSite" id="ECPE_0000240901-mRNA-1">
    <property type="protein sequence ID" value="ECPE_0000240901-mRNA-1"/>
    <property type="gene ID" value="ECPE_0000240901"/>
</dbReference>
<evidence type="ECO:0000256" key="5">
    <source>
        <dbReference type="ARBA" id="ARBA00023065"/>
    </source>
</evidence>
<dbReference type="GO" id="GO:0016020">
    <property type="term" value="C:membrane"/>
    <property type="evidence" value="ECO:0007669"/>
    <property type="project" value="UniProtKB-SubCell"/>
</dbReference>
<dbReference type="PANTHER" id="PTHR45638">
    <property type="entry name" value="CYCLIC NUCLEOTIDE-GATED CATION CHANNEL SUBUNIT A"/>
    <property type="match status" value="1"/>
</dbReference>
<reference evidence="11 12" key="2">
    <citation type="submission" date="2018-11" db="EMBL/GenBank/DDBJ databases">
        <authorList>
            <consortium name="Pathogen Informatics"/>
        </authorList>
    </citation>
    <scope>NUCLEOTIDE SEQUENCE [LARGE SCALE GENOMIC DNA]</scope>
    <source>
        <strain evidence="11 12">Egypt</strain>
    </source>
</reference>
<keyword evidence="4" id="KW-1133">Transmembrane helix</keyword>
<dbReference type="InterPro" id="IPR050866">
    <property type="entry name" value="CNG_cation_channel"/>
</dbReference>
<accession>A0A183A624</accession>
<evidence type="ECO:0000313" key="11">
    <source>
        <dbReference type="EMBL" id="VDP66391.1"/>
    </source>
</evidence>
<evidence type="ECO:0000256" key="2">
    <source>
        <dbReference type="ARBA" id="ARBA00022448"/>
    </source>
</evidence>
<evidence type="ECO:0000256" key="8">
    <source>
        <dbReference type="ARBA" id="ARBA00023303"/>
    </source>
</evidence>
<evidence type="ECO:0000256" key="7">
    <source>
        <dbReference type="ARBA" id="ARBA00023286"/>
    </source>
</evidence>
<dbReference type="PANTHER" id="PTHR45638:SF7">
    <property type="entry name" value="CYCLIC NUCLEOTIDE-GATED ION CHANNEL-LIKE, ISOFORM E"/>
    <property type="match status" value="1"/>
</dbReference>
<dbReference type="AlphaFoldDB" id="A0A183A624"/>
<proteinExistence type="predicted"/>
<dbReference type="GO" id="GO:0005221">
    <property type="term" value="F:intracellularly cyclic nucleotide-activated monoatomic cation channel activity"/>
    <property type="evidence" value="ECO:0007669"/>
    <property type="project" value="InterPro"/>
</dbReference>
<keyword evidence="3" id="KW-0812">Transmembrane</keyword>
<keyword evidence="5" id="KW-0406">Ion transport</keyword>
<name>A0A183A624_9TREM</name>
<keyword evidence="8" id="KW-0407">Ion channel</keyword>
<comment type="subcellular location">
    <subcellularLocation>
        <location evidence="1">Membrane</location>
        <topology evidence="1">Multi-pass membrane protein</topology>
    </subcellularLocation>
</comment>
<feature type="compositionally biased region" description="Low complexity" evidence="9">
    <location>
        <begin position="184"/>
        <end position="197"/>
    </location>
</feature>
<reference evidence="13" key="1">
    <citation type="submission" date="2016-06" db="UniProtKB">
        <authorList>
            <consortium name="WormBaseParasite"/>
        </authorList>
    </citation>
    <scope>IDENTIFICATION</scope>
</reference>
<dbReference type="PROSITE" id="PS00888">
    <property type="entry name" value="CNMP_BINDING_1"/>
    <property type="match status" value="1"/>
</dbReference>
<dbReference type="GO" id="GO:0044877">
    <property type="term" value="F:protein-containing complex binding"/>
    <property type="evidence" value="ECO:0007669"/>
    <property type="project" value="TreeGrafter"/>
</dbReference>
<dbReference type="InterPro" id="IPR018490">
    <property type="entry name" value="cNMP-bd_dom_sf"/>
</dbReference>